<evidence type="ECO:0000256" key="4">
    <source>
        <dbReference type="ARBA" id="ARBA00022448"/>
    </source>
</evidence>
<keyword evidence="7" id="KW-0249">Electron transport</keyword>
<evidence type="ECO:0000256" key="5">
    <source>
        <dbReference type="ARBA" id="ARBA00022660"/>
    </source>
</evidence>
<reference evidence="11 12" key="1">
    <citation type="journal article" date="2017" name="Gigascience">
        <title>Draft genome of the honey bee ectoparasitic mite, Tropilaelaps mercedesae, is shaped by the parasitic life history.</title>
        <authorList>
            <person name="Dong X."/>
            <person name="Armstrong S.D."/>
            <person name="Xia D."/>
            <person name="Makepeace B.L."/>
            <person name="Darby A.C."/>
            <person name="Kadowaki T."/>
        </authorList>
    </citation>
    <scope>NUCLEOTIDE SEQUENCE [LARGE SCALE GENOMIC DNA]</scope>
    <source>
        <strain evidence="11">Wuxi-XJTLU</strain>
    </source>
</reference>
<dbReference type="InParanoid" id="A0A1V9XRQ8"/>
<comment type="similarity">
    <text evidence="3">Belongs to the complex I NDUFA8 subunit family.</text>
</comment>
<dbReference type="GO" id="GO:0006120">
    <property type="term" value="P:mitochondrial electron transport, NADH to ubiquinone"/>
    <property type="evidence" value="ECO:0007669"/>
    <property type="project" value="InterPro"/>
</dbReference>
<dbReference type="GO" id="GO:0005739">
    <property type="term" value="C:mitochondrion"/>
    <property type="evidence" value="ECO:0007669"/>
    <property type="project" value="UniProtKB-SubCell"/>
</dbReference>
<gene>
    <name evidence="11" type="ORF">BIW11_07965</name>
</gene>
<sequence>MPYTEAYKFPSDGELTVEEINVSTPTLRATAQLMGRACDEASKEFMLCRIEHVDPRKCLVEGREVTACGLKFLQQMKKFCSQEVKDHATCLEWNSAEMHPRYCRKTEAAVDKCSFDNIGIERPHLGYFSAPRIHKTNRPKPVNPIAARNFQQHPSIDDAPPEIKDAPS</sequence>
<evidence type="ECO:0000313" key="11">
    <source>
        <dbReference type="EMBL" id="OQR76141.1"/>
    </source>
</evidence>
<dbReference type="AlphaFoldDB" id="A0A1V9XRQ8"/>
<dbReference type="OrthoDB" id="276296at2759"/>
<evidence type="ECO:0000256" key="1">
    <source>
        <dbReference type="ARBA" id="ARBA00003195"/>
    </source>
</evidence>
<dbReference type="EMBL" id="MNPL01005250">
    <property type="protein sequence ID" value="OQR76141.1"/>
    <property type="molecule type" value="Genomic_DNA"/>
</dbReference>
<keyword evidence="12" id="KW-1185">Reference proteome</keyword>
<dbReference type="Proteomes" id="UP000192247">
    <property type="component" value="Unassembled WGS sequence"/>
</dbReference>
<organism evidence="11 12">
    <name type="scientific">Tropilaelaps mercedesae</name>
    <dbReference type="NCBI Taxonomy" id="418985"/>
    <lineage>
        <taxon>Eukaryota</taxon>
        <taxon>Metazoa</taxon>
        <taxon>Ecdysozoa</taxon>
        <taxon>Arthropoda</taxon>
        <taxon>Chelicerata</taxon>
        <taxon>Arachnida</taxon>
        <taxon>Acari</taxon>
        <taxon>Parasitiformes</taxon>
        <taxon>Mesostigmata</taxon>
        <taxon>Gamasina</taxon>
        <taxon>Dermanyssoidea</taxon>
        <taxon>Laelapidae</taxon>
        <taxon>Tropilaelaps</taxon>
    </lineage>
</organism>
<keyword evidence="9" id="KW-1015">Disulfide bond</keyword>
<dbReference type="FunCoup" id="A0A1V9XRQ8">
    <property type="interactions" value="876"/>
</dbReference>
<evidence type="ECO:0000256" key="6">
    <source>
        <dbReference type="ARBA" id="ARBA00022737"/>
    </source>
</evidence>
<keyword evidence="6" id="KW-0677">Repeat</keyword>
<keyword evidence="5" id="KW-0679">Respiratory chain</keyword>
<evidence type="ECO:0000256" key="8">
    <source>
        <dbReference type="ARBA" id="ARBA00023128"/>
    </source>
</evidence>
<dbReference type="PANTHER" id="PTHR13344:SF0">
    <property type="entry name" value="NADH DEHYDROGENASE [UBIQUINONE] 1 ALPHA SUBCOMPLEX SUBUNIT 8"/>
    <property type="match status" value="1"/>
</dbReference>
<comment type="caution">
    <text evidence="11">The sequence shown here is derived from an EMBL/GenBank/DDBJ whole genome shotgun (WGS) entry which is preliminary data.</text>
</comment>
<dbReference type="PANTHER" id="PTHR13344">
    <property type="entry name" value="NADH-UBIQUINONE OXIDOREDUCTASE"/>
    <property type="match status" value="1"/>
</dbReference>
<evidence type="ECO:0000256" key="2">
    <source>
        <dbReference type="ARBA" id="ARBA00004173"/>
    </source>
</evidence>
<protein>
    <submittedName>
        <fullName evidence="11">NADH dehydrogenase-like</fullName>
    </submittedName>
</protein>
<evidence type="ECO:0000256" key="3">
    <source>
        <dbReference type="ARBA" id="ARBA00010705"/>
    </source>
</evidence>
<proteinExistence type="inferred from homology"/>
<keyword evidence="4" id="KW-0813">Transport</keyword>
<evidence type="ECO:0000313" key="12">
    <source>
        <dbReference type="Proteomes" id="UP000192247"/>
    </source>
</evidence>
<name>A0A1V9XRQ8_9ACAR</name>
<evidence type="ECO:0000256" key="7">
    <source>
        <dbReference type="ARBA" id="ARBA00022982"/>
    </source>
</evidence>
<feature type="region of interest" description="Disordered" evidence="10">
    <location>
        <begin position="131"/>
        <end position="168"/>
    </location>
</feature>
<evidence type="ECO:0000256" key="10">
    <source>
        <dbReference type="SAM" id="MobiDB-lite"/>
    </source>
</evidence>
<comment type="function">
    <text evidence="1">Accessory subunit of the mitochondrial membrane respiratory chain NADH dehydrogenase (Complex I), that is believed not to be involved in catalysis. Complex I functions in the transfer of electrons from NADH to the respiratory chain. The immediate electron acceptor for the enzyme is believed to be ubiquinone.</text>
</comment>
<keyword evidence="8" id="KW-0496">Mitochondrion</keyword>
<feature type="non-terminal residue" evidence="11">
    <location>
        <position position="168"/>
    </location>
</feature>
<dbReference type="STRING" id="418985.A0A1V9XRQ8"/>
<evidence type="ECO:0000256" key="9">
    <source>
        <dbReference type="ARBA" id="ARBA00023157"/>
    </source>
</evidence>
<comment type="subcellular location">
    <subcellularLocation>
        <location evidence="2">Mitochondrion</location>
    </subcellularLocation>
</comment>
<dbReference type="InterPro" id="IPR016680">
    <property type="entry name" value="NDUFA8"/>
</dbReference>
<accession>A0A1V9XRQ8</accession>